<feature type="compositionally biased region" description="Low complexity" evidence="1">
    <location>
        <begin position="139"/>
        <end position="157"/>
    </location>
</feature>
<feature type="compositionally biased region" description="Pro residues" evidence="1">
    <location>
        <begin position="158"/>
        <end position="172"/>
    </location>
</feature>
<evidence type="ECO:0000313" key="2">
    <source>
        <dbReference type="EMBL" id="GCE01541.1"/>
    </source>
</evidence>
<protein>
    <submittedName>
        <fullName evidence="2">Uncharacterized protein</fullName>
    </submittedName>
</protein>
<sequence length="576" mass="62260">MPVTKIGAGTPERAAAEAGAWRCEVCGTTLGGKTRRGRPRRHCSAACKQTAYRQRHAPGEQQLRDELAVALDDVRAGLRDGALAADLSGLGLTGEQLRVAHRQAVAAAAAVRALAGLRALARLVPPDTDPAEAPPVPPAVVDVEPGPAPAAEVAPVPVEDPPPMPDPAPAPEPNARAAQRKPAARPARSARREPALPGPVEVPENVDARRRRAAEAWNGLNDRQRLYLATIYDADQAAERNARGSATDWAPSRPASEWRWLLYTVASADSGHTTIQSTISYRGHLDPGAGSTLAALASRGLVERQDDWIQSLFGTTPCVRVRLTPAGRAAARAGRGITAPVSPPRGLVSEWVWSTLSAFYRADLLGGFSSERGGLREPSWNACLQLYNRRGEEWIEDGPRGTHRINDAGREHYETHWACYRELHPGVDAPEPAHRLDGAHTGLVDHKAPPRPRGLLGRTAWRALDHLVGCHAAGENHLRYYLFGSHRDETRPPAIADLPHGSSRAALAHVARSAGALDRLLDHRGVALAAEREVTDLNGRRYSVDDGARLWIVWPTEEGLAHHAEHAETYRELYAD</sequence>
<comment type="caution">
    <text evidence="2">The sequence shown here is derived from an EMBL/GenBank/DDBJ whole genome shotgun (WGS) entry which is preliminary data.</text>
</comment>
<evidence type="ECO:0000313" key="3">
    <source>
        <dbReference type="Proteomes" id="UP000286931"/>
    </source>
</evidence>
<dbReference type="Proteomes" id="UP000286931">
    <property type="component" value="Unassembled WGS sequence"/>
</dbReference>
<keyword evidence="3" id="KW-1185">Reference proteome</keyword>
<proteinExistence type="predicted"/>
<dbReference type="EMBL" id="BIFH01000050">
    <property type="protein sequence ID" value="GCE01541.1"/>
    <property type="molecule type" value="Genomic_DNA"/>
</dbReference>
<reference evidence="2 3" key="1">
    <citation type="submission" date="2018-12" db="EMBL/GenBank/DDBJ databases">
        <title>Draft genome sequence of Embleya hyalina NBRC 13850T.</title>
        <authorList>
            <person name="Komaki H."/>
            <person name="Hosoyama A."/>
            <person name="Kimura A."/>
            <person name="Ichikawa N."/>
            <person name="Tamura T."/>
        </authorList>
    </citation>
    <scope>NUCLEOTIDE SEQUENCE [LARGE SCALE GENOMIC DNA]</scope>
    <source>
        <strain evidence="2 3">NBRC 13850</strain>
    </source>
</reference>
<gene>
    <name evidence="2" type="ORF">EHYA_09307</name>
</gene>
<dbReference type="AlphaFoldDB" id="A0A401Z3W6"/>
<evidence type="ECO:0000256" key="1">
    <source>
        <dbReference type="SAM" id="MobiDB-lite"/>
    </source>
</evidence>
<name>A0A401Z3W6_9ACTN</name>
<feature type="region of interest" description="Disordered" evidence="1">
    <location>
        <begin position="126"/>
        <end position="202"/>
    </location>
</feature>
<organism evidence="2 3">
    <name type="scientific">Embleya hyalina</name>
    <dbReference type="NCBI Taxonomy" id="516124"/>
    <lineage>
        <taxon>Bacteria</taxon>
        <taxon>Bacillati</taxon>
        <taxon>Actinomycetota</taxon>
        <taxon>Actinomycetes</taxon>
        <taxon>Kitasatosporales</taxon>
        <taxon>Streptomycetaceae</taxon>
        <taxon>Embleya</taxon>
    </lineage>
</organism>
<accession>A0A401Z3W6</accession>